<evidence type="ECO:0000256" key="8">
    <source>
        <dbReference type="ARBA" id="ARBA00022918"/>
    </source>
</evidence>
<dbReference type="Gene3D" id="3.30.70.270">
    <property type="match status" value="1"/>
</dbReference>
<keyword evidence="3" id="KW-0548">Nucleotidyltransferase</keyword>
<keyword evidence="6" id="KW-0255">Endonuclease</keyword>
<gene>
    <name evidence="10" type="ORF">AAP_04734</name>
</gene>
<dbReference type="OrthoDB" id="4358334at2759"/>
<dbReference type="InterPro" id="IPR041373">
    <property type="entry name" value="RT_RNaseH"/>
</dbReference>
<dbReference type="PANTHER" id="PTHR33064:SF37">
    <property type="entry name" value="RIBONUCLEASE H"/>
    <property type="match status" value="1"/>
</dbReference>
<evidence type="ECO:0000256" key="1">
    <source>
        <dbReference type="ARBA" id="ARBA00022670"/>
    </source>
</evidence>
<evidence type="ECO:0000259" key="9">
    <source>
        <dbReference type="Pfam" id="PF17917"/>
    </source>
</evidence>
<keyword evidence="4" id="KW-0540">Nuclease</keyword>
<keyword evidence="5" id="KW-0064">Aspartyl protease</keyword>
<organism evidence="10 11">
    <name type="scientific">Ascosphaera apis ARSEF 7405</name>
    <dbReference type="NCBI Taxonomy" id="392613"/>
    <lineage>
        <taxon>Eukaryota</taxon>
        <taxon>Fungi</taxon>
        <taxon>Dikarya</taxon>
        <taxon>Ascomycota</taxon>
        <taxon>Pezizomycotina</taxon>
        <taxon>Eurotiomycetes</taxon>
        <taxon>Eurotiomycetidae</taxon>
        <taxon>Onygenales</taxon>
        <taxon>Ascosphaeraceae</taxon>
        <taxon>Ascosphaera</taxon>
    </lineage>
</organism>
<dbReference type="AlphaFoldDB" id="A0A167WBJ7"/>
<reference evidence="10 11" key="1">
    <citation type="journal article" date="2016" name="Genome Biol. Evol.">
        <title>Divergent and convergent evolution of fungal pathogenicity.</title>
        <authorList>
            <person name="Shang Y."/>
            <person name="Xiao G."/>
            <person name="Zheng P."/>
            <person name="Cen K."/>
            <person name="Zhan S."/>
            <person name="Wang C."/>
        </authorList>
    </citation>
    <scope>NUCLEOTIDE SEQUENCE [LARGE SCALE GENOMIC DNA]</scope>
    <source>
        <strain evidence="10 11">ARSEF 7405</strain>
    </source>
</reference>
<dbReference type="InterPro" id="IPR043502">
    <property type="entry name" value="DNA/RNA_pol_sf"/>
</dbReference>
<feature type="domain" description="Reverse transcriptase RNase H-like" evidence="9">
    <location>
        <begin position="96"/>
        <end position="208"/>
    </location>
</feature>
<evidence type="ECO:0000256" key="7">
    <source>
        <dbReference type="ARBA" id="ARBA00022801"/>
    </source>
</evidence>
<dbReference type="GO" id="GO:0004190">
    <property type="term" value="F:aspartic-type endopeptidase activity"/>
    <property type="evidence" value="ECO:0007669"/>
    <property type="project" value="UniProtKB-KW"/>
</dbReference>
<keyword evidence="11" id="KW-1185">Reference proteome</keyword>
<dbReference type="GO" id="GO:0006508">
    <property type="term" value="P:proteolysis"/>
    <property type="evidence" value="ECO:0007669"/>
    <property type="project" value="UniProtKB-KW"/>
</dbReference>
<sequence>MRSLRAWSFPKTHKEPEIYLGAVGHLRQFIPNYAQIAEPLEKYKTLLLKDSPSLGGPKRKNYSIKRGLSEATQAEKDAFLKLQSILSKGLFLYHQDPKRPLFINVDASKEYGFGAVVYHAREDWAGFRTGDYSVPPPRSKLLPILFLSRQLQGGEVRFHPTDMELACIVWVLRKIKVHVEVSPRTVFYTDHVSNTYIAHQSVQQASMGGYNMRLTLGAVLIRSFPRVEVRYIKGATIT</sequence>
<evidence type="ECO:0000256" key="2">
    <source>
        <dbReference type="ARBA" id="ARBA00022679"/>
    </source>
</evidence>
<keyword evidence="1" id="KW-0645">Protease</keyword>
<dbReference type="GO" id="GO:0003964">
    <property type="term" value="F:RNA-directed DNA polymerase activity"/>
    <property type="evidence" value="ECO:0007669"/>
    <property type="project" value="UniProtKB-KW"/>
</dbReference>
<evidence type="ECO:0000313" key="10">
    <source>
        <dbReference type="EMBL" id="KZZ88636.1"/>
    </source>
</evidence>
<dbReference type="EMBL" id="AZGZ01000024">
    <property type="protein sequence ID" value="KZZ88636.1"/>
    <property type="molecule type" value="Genomic_DNA"/>
</dbReference>
<keyword evidence="8" id="KW-0695">RNA-directed DNA polymerase</keyword>
<name>A0A167WBJ7_9EURO</name>
<proteinExistence type="predicted"/>
<evidence type="ECO:0000256" key="5">
    <source>
        <dbReference type="ARBA" id="ARBA00022750"/>
    </source>
</evidence>
<dbReference type="InterPro" id="IPR051320">
    <property type="entry name" value="Viral_Replic_Matur_Polypro"/>
</dbReference>
<dbReference type="Pfam" id="PF17917">
    <property type="entry name" value="RT_RNaseH"/>
    <property type="match status" value="1"/>
</dbReference>
<evidence type="ECO:0000256" key="4">
    <source>
        <dbReference type="ARBA" id="ARBA00022722"/>
    </source>
</evidence>
<dbReference type="PANTHER" id="PTHR33064">
    <property type="entry name" value="POL PROTEIN"/>
    <property type="match status" value="1"/>
</dbReference>
<evidence type="ECO:0000256" key="6">
    <source>
        <dbReference type="ARBA" id="ARBA00022759"/>
    </source>
</evidence>
<dbReference type="VEuPathDB" id="FungiDB:AAP_04734"/>
<accession>A0A167WBJ7</accession>
<protein>
    <recommendedName>
        <fullName evidence="9">Reverse transcriptase RNase H-like domain-containing protein</fullName>
    </recommendedName>
</protein>
<evidence type="ECO:0000256" key="3">
    <source>
        <dbReference type="ARBA" id="ARBA00022695"/>
    </source>
</evidence>
<comment type="caution">
    <text evidence="10">The sequence shown here is derived from an EMBL/GenBank/DDBJ whole genome shotgun (WGS) entry which is preliminary data.</text>
</comment>
<dbReference type="Proteomes" id="UP000242877">
    <property type="component" value="Unassembled WGS sequence"/>
</dbReference>
<keyword evidence="2" id="KW-0808">Transferase</keyword>
<dbReference type="InterPro" id="IPR043128">
    <property type="entry name" value="Rev_trsase/Diguanyl_cyclase"/>
</dbReference>
<dbReference type="GO" id="GO:0004519">
    <property type="term" value="F:endonuclease activity"/>
    <property type="evidence" value="ECO:0007669"/>
    <property type="project" value="UniProtKB-KW"/>
</dbReference>
<keyword evidence="7" id="KW-0378">Hydrolase</keyword>
<dbReference type="SUPFAM" id="SSF56672">
    <property type="entry name" value="DNA/RNA polymerases"/>
    <property type="match status" value="1"/>
</dbReference>
<evidence type="ECO:0000313" key="11">
    <source>
        <dbReference type="Proteomes" id="UP000242877"/>
    </source>
</evidence>